<dbReference type="EMBL" id="JAAIRV010000036">
    <property type="protein sequence ID" value="NSI59580.1"/>
    <property type="molecule type" value="Genomic_DNA"/>
</dbReference>
<dbReference type="Proteomes" id="UP001296580">
    <property type="component" value="Unassembled WGS sequence"/>
</dbReference>
<evidence type="ECO:0000313" key="2">
    <source>
        <dbReference type="EMBL" id="NSI59580.1"/>
    </source>
</evidence>
<feature type="transmembrane region" description="Helical" evidence="1">
    <location>
        <begin position="374"/>
        <end position="396"/>
    </location>
</feature>
<proteinExistence type="predicted"/>
<keyword evidence="1" id="KW-1133">Transmembrane helix</keyword>
<feature type="transmembrane region" description="Helical" evidence="1">
    <location>
        <begin position="279"/>
        <end position="307"/>
    </location>
</feature>
<keyword evidence="1" id="KW-0812">Transmembrane</keyword>
<accession>A0AAJ3FF99</accession>
<sequence length="410" mass="47372">MKVFKFFITKIFLRKIMVVFSVLLLVFLSNYLIFIAARSTVSTLQGYNEMIQLNEPDNYIANLDPNSEMNMGEIDKKDTENVYAYLKDNNFNYALYTDGFMMSLPNNYGMEVSFAYLNEEYYNLNKQFEISQGKELNFNYCLDSDEVEIPVLIGEGLSETYPVGSTIKVEEPVLQREVLLKVQGILKPNVYHSNMYSLSSKQYYNFSVVIPVTEEFLNNSNVGLQLHGLFDIVLLQTSEKEIEGLDEVMLDNLGLKFNFYTQEENFQYFNEYYFSSLKIIAILTTIIIIILAGFTIWSSLASIRLMIKDFTINLFVGLSYSKLRKIIYGYYGLLFCINLMILFIITAYSRYGSWIRKDASFATFGVFGVIKIDWLALLAVLFFDIIIGIILVEIMLWRIKKVPISLGVLQ</sequence>
<feature type="transmembrane region" description="Helical" evidence="1">
    <location>
        <begin position="12"/>
        <end position="34"/>
    </location>
</feature>
<evidence type="ECO:0000256" key="1">
    <source>
        <dbReference type="SAM" id="Phobius"/>
    </source>
</evidence>
<organism evidence="2 3">
    <name type="scientific">Mediterraneibacter gnavus</name>
    <name type="common">Ruminococcus gnavus</name>
    <dbReference type="NCBI Taxonomy" id="33038"/>
    <lineage>
        <taxon>Bacteria</taxon>
        <taxon>Bacillati</taxon>
        <taxon>Bacillota</taxon>
        <taxon>Clostridia</taxon>
        <taxon>Lachnospirales</taxon>
        <taxon>Lachnospiraceae</taxon>
        <taxon>Mediterraneibacter</taxon>
    </lineage>
</organism>
<reference evidence="2" key="1">
    <citation type="journal article" date="2020" name="Cell Host Microbe">
        <title>Functional and Genomic Variation between Human-Derived Isolates of Lachnospiraceae Reveals Inter- and Intra-Species Diversity.</title>
        <authorList>
            <person name="Sorbara M.T."/>
            <person name="Littmann E.R."/>
            <person name="Fontana E."/>
            <person name="Moody T.U."/>
            <person name="Kohout C.E."/>
            <person name="Gjonbalaj M."/>
            <person name="Eaton V."/>
            <person name="Seok R."/>
            <person name="Leiner I.M."/>
            <person name="Pamer E.G."/>
        </authorList>
    </citation>
    <scope>NUCLEOTIDE SEQUENCE</scope>
    <source>
        <strain evidence="2">MSK.15.32</strain>
    </source>
</reference>
<reference evidence="2" key="2">
    <citation type="submission" date="2020-02" db="EMBL/GenBank/DDBJ databases">
        <authorList>
            <person name="Littmann E."/>
            <person name="Sorbara M."/>
        </authorList>
    </citation>
    <scope>NUCLEOTIDE SEQUENCE</scope>
    <source>
        <strain evidence="2">MSK.15.32</strain>
    </source>
</reference>
<dbReference type="AlphaFoldDB" id="A0AAJ3FF99"/>
<dbReference type="RefSeq" id="WP_173878069.1">
    <property type="nucleotide sequence ID" value="NZ_JAAIMR010000035.1"/>
</dbReference>
<gene>
    <name evidence="2" type="ORF">G4993_14455</name>
</gene>
<name>A0AAJ3FF99_MEDGN</name>
<keyword evidence="1" id="KW-0472">Membrane</keyword>
<evidence type="ECO:0000313" key="3">
    <source>
        <dbReference type="Proteomes" id="UP001296580"/>
    </source>
</evidence>
<feature type="transmembrane region" description="Helical" evidence="1">
    <location>
        <begin position="328"/>
        <end position="348"/>
    </location>
</feature>
<protein>
    <submittedName>
        <fullName evidence="2">Peptide ABC transporter permease</fullName>
    </submittedName>
</protein>
<comment type="caution">
    <text evidence="2">The sequence shown here is derived from an EMBL/GenBank/DDBJ whole genome shotgun (WGS) entry which is preliminary data.</text>
</comment>